<keyword evidence="5" id="KW-1185">Reference proteome</keyword>
<dbReference type="STRING" id="640938.TR210_332"/>
<keyword evidence="1" id="KW-0812">Transmembrane</keyword>
<name>A0A143YAU0_9LACT</name>
<dbReference type="Proteomes" id="UP000199280">
    <property type="component" value="Unassembled WGS sequence"/>
</dbReference>
<dbReference type="PANTHER" id="PTHR37309">
    <property type="entry name" value="SLR0284 PROTEIN"/>
    <property type="match status" value="1"/>
</dbReference>
<feature type="transmembrane region" description="Helical" evidence="1">
    <location>
        <begin position="33"/>
        <end position="51"/>
    </location>
</feature>
<dbReference type="EMBL" id="FJNB01000002">
    <property type="protein sequence ID" value="CZQ84187.1"/>
    <property type="molecule type" value="Genomic_DNA"/>
</dbReference>
<accession>A0A143YAU0</accession>
<proteinExistence type="predicted"/>
<sequence>MGFWKKAAVNSLVFVALAYFMAPSFYVHSLWTAFWASIVLGIVNFLIKPVLSILSFPITILTFGLFSFVINGFMLYLTSWLVGPGFHFTNFGTAFLVALIMSAVHLFLNRDDSY</sequence>
<keyword evidence="1" id="KW-1133">Transmembrane helix</keyword>
<dbReference type="RefSeq" id="WP_068620913.1">
    <property type="nucleotide sequence ID" value="NZ_FJNB01000002.1"/>
</dbReference>
<evidence type="ECO:0000313" key="4">
    <source>
        <dbReference type="Proteomes" id="UP000076878"/>
    </source>
</evidence>
<protein>
    <submittedName>
        <fullName evidence="3">Membrane protein</fullName>
    </submittedName>
</protein>
<dbReference type="AlphaFoldDB" id="A0A143YAU0"/>
<evidence type="ECO:0000313" key="2">
    <source>
        <dbReference type="EMBL" id="CZQ84187.1"/>
    </source>
</evidence>
<dbReference type="EMBL" id="FNYT01000011">
    <property type="protein sequence ID" value="SEJ31321.1"/>
    <property type="molecule type" value="Genomic_DNA"/>
</dbReference>
<reference evidence="3 5" key="2">
    <citation type="submission" date="2016-10" db="EMBL/GenBank/DDBJ databases">
        <authorList>
            <person name="Varghese N."/>
            <person name="Submissions S."/>
        </authorList>
    </citation>
    <scope>NUCLEOTIDE SEQUENCE [LARGE SCALE GENOMIC DNA]</scope>
    <source>
        <strain evidence="3 5">DSM 22150</strain>
    </source>
</reference>
<feature type="transmembrane region" description="Helical" evidence="1">
    <location>
        <begin position="58"/>
        <end position="82"/>
    </location>
</feature>
<dbReference type="Proteomes" id="UP000076878">
    <property type="component" value="Unassembled WGS sequence"/>
</dbReference>
<keyword evidence="1" id="KW-0472">Membrane</keyword>
<evidence type="ECO:0000313" key="3">
    <source>
        <dbReference type="EMBL" id="SEJ31321.1"/>
    </source>
</evidence>
<evidence type="ECO:0000256" key="1">
    <source>
        <dbReference type="SAM" id="Phobius"/>
    </source>
</evidence>
<organism evidence="2 4">
    <name type="scientific">Trichococcus ilyis</name>
    <dbReference type="NCBI Taxonomy" id="640938"/>
    <lineage>
        <taxon>Bacteria</taxon>
        <taxon>Bacillati</taxon>
        <taxon>Bacillota</taxon>
        <taxon>Bacilli</taxon>
        <taxon>Lactobacillales</taxon>
        <taxon>Carnobacteriaceae</taxon>
        <taxon>Trichococcus</taxon>
    </lineage>
</organism>
<dbReference type="Pfam" id="PF04020">
    <property type="entry name" value="Phage_holin_4_2"/>
    <property type="match status" value="1"/>
</dbReference>
<dbReference type="OrthoDB" id="7205479at2"/>
<feature type="transmembrane region" description="Helical" evidence="1">
    <location>
        <begin position="88"/>
        <end position="108"/>
    </location>
</feature>
<gene>
    <name evidence="3" type="ORF">SAMN05216375_11122</name>
    <name evidence="2" type="ORF">TR210_332</name>
</gene>
<dbReference type="PANTHER" id="PTHR37309:SF1">
    <property type="entry name" value="SLR0284 PROTEIN"/>
    <property type="match status" value="1"/>
</dbReference>
<feature type="transmembrane region" description="Helical" evidence="1">
    <location>
        <begin position="7"/>
        <end position="27"/>
    </location>
</feature>
<evidence type="ECO:0000313" key="5">
    <source>
        <dbReference type="Proteomes" id="UP000199280"/>
    </source>
</evidence>
<reference evidence="2 4" key="1">
    <citation type="submission" date="2016-02" db="EMBL/GenBank/DDBJ databases">
        <authorList>
            <person name="Wen L."/>
            <person name="He K."/>
            <person name="Yang H."/>
        </authorList>
    </citation>
    <scope>NUCLEOTIDE SEQUENCE [LARGE SCALE GENOMIC DNA]</scope>
    <source>
        <strain evidence="2">Trichococcus_R210</strain>
    </source>
</reference>
<dbReference type="InterPro" id="IPR007165">
    <property type="entry name" value="Phage_holin_4_2"/>
</dbReference>